<dbReference type="RefSeq" id="WP_154504548.1">
    <property type="nucleotide sequence ID" value="NZ_VUMN01000015.1"/>
</dbReference>
<feature type="transmembrane region" description="Helical" evidence="1">
    <location>
        <begin position="6"/>
        <end position="26"/>
    </location>
</feature>
<evidence type="ECO:0000313" key="3">
    <source>
        <dbReference type="Proteomes" id="UP000461880"/>
    </source>
</evidence>
<keyword evidence="1" id="KW-1133">Transmembrane helix</keyword>
<feature type="transmembrane region" description="Helical" evidence="1">
    <location>
        <begin position="474"/>
        <end position="496"/>
    </location>
</feature>
<feature type="transmembrane region" description="Helical" evidence="1">
    <location>
        <begin position="508"/>
        <end position="527"/>
    </location>
</feature>
<evidence type="ECO:0000313" key="2">
    <source>
        <dbReference type="EMBL" id="MSS58691.1"/>
    </source>
</evidence>
<accession>A0A7X2NSD5</accession>
<feature type="transmembrane region" description="Helical" evidence="1">
    <location>
        <begin position="245"/>
        <end position="267"/>
    </location>
</feature>
<protein>
    <submittedName>
        <fullName evidence="2">Uncharacterized protein</fullName>
    </submittedName>
</protein>
<sequence length="700" mass="79940">MVPSMLMFLISILTVLVLMGSGYCYGRIYQKFCSGLKRFSCTFLGVFTIIALFQIWVFFAVPSGINTRYSLLLTGILILAGPVLAIVMHADLKVRNTDLRAWMTGLIFSVIICIASARLNLNSVYFDTITYLSETLESSTADRFAYMLFDRGVKITWIDNLHDYTGYYYFWGMLLRAVRGITGIRTSLTPVYIWGGTIFYAMSLGELTWNAFMQFYRKNPWRSFLVVLLVLAPYYTNYFNTTLGFFGNTIRTVICGWSVFLSYQILIKHDARLFLPLSMSYFAAVCATSSGFFLSAFVQAALVFAMALTGESDEKVWKGFALSCIPLIHYAEIILISSRISQPLILAAGAVLAGSVLWLVVSVLKNHLEGFDRFLSYLLPLVIAGLVLVSFLFCRQDYPYSDFFKATGLTSMGMNFFAYDNWAERLRNLIFYVLLISLFFHFSRNHKMKTLIFLFLALFLNPLVMPAVEKYMTAYVYVRAFDLLINPFVLTFLVYHFDQLITGRILNVELKSIMAFSSVIVLLFNILDTNSGSLRYKGTGWDWKLKVTDDSYEMYQYIQDNLSSSEDSPSVMSQDINLKGYVTGVEISFCSTEFREVLGNPEAYPDKLDLVRLLYPTSHYPGQKLLGQEIDYTKLPDLIMSYNPDYLLISNQTAVWNDRGWYDKVYLKLEADGLAEMQYQNDTWALLKINHDYQAAGQEG</sequence>
<dbReference type="Proteomes" id="UP000461880">
    <property type="component" value="Unassembled WGS sequence"/>
</dbReference>
<feature type="transmembrane region" description="Helical" evidence="1">
    <location>
        <begin position="374"/>
        <end position="394"/>
    </location>
</feature>
<proteinExistence type="predicted"/>
<keyword evidence="3" id="KW-1185">Reference proteome</keyword>
<feature type="transmembrane region" description="Helical" evidence="1">
    <location>
        <begin position="99"/>
        <end position="117"/>
    </location>
</feature>
<feature type="transmembrane region" description="Helical" evidence="1">
    <location>
        <begin position="344"/>
        <end position="362"/>
    </location>
</feature>
<reference evidence="2 3" key="1">
    <citation type="submission" date="2019-08" db="EMBL/GenBank/DDBJ databases">
        <title>In-depth cultivation of the pig gut microbiome towards novel bacterial diversity and tailored functional studies.</title>
        <authorList>
            <person name="Wylensek D."/>
            <person name="Hitch T.C.A."/>
            <person name="Clavel T."/>
        </authorList>
    </citation>
    <scope>NUCLEOTIDE SEQUENCE [LARGE SCALE GENOMIC DNA]</scope>
    <source>
        <strain evidence="2 3">Oil+RF-744-GAM-WT-6</strain>
    </source>
</reference>
<feature type="transmembrane region" description="Helical" evidence="1">
    <location>
        <begin position="38"/>
        <end position="61"/>
    </location>
</feature>
<feature type="transmembrane region" description="Helical" evidence="1">
    <location>
        <begin position="221"/>
        <end position="239"/>
    </location>
</feature>
<comment type="caution">
    <text evidence="2">The sequence shown here is derived from an EMBL/GenBank/DDBJ whole genome shotgun (WGS) entry which is preliminary data.</text>
</comment>
<name>A0A7X2NSD5_9FIRM</name>
<feature type="transmembrane region" description="Helical" evidence="1">
    <location>
        <begin position="425"/>
        <end position="443"/>
    </location>
</feature>
<feature type="transmembrane region" description="Helical" evidence="1">
    <location>
        <begin position="67"/>
        <end position="87"/>
    </location>
</feature>
<keyword evidence="1" id="KW-0812">Transmembrane</keyword>
<dbReference type="AlphaFoldDB" id="A0A7X2NSD5"/>
<feature type="transmembrane region" description="Helical" evidence="1">
    <location>
        <begin position="279"/>
        <end position="308"/>
    </location>
</feature>
<dbReference type="EMBL" id="VUMN01000015">
    <property type="protein sequence ID" value="MSS58691.1"/>
    <property type="molecule type" value="Genomic_DNA"/>
</dbReference>
<gene>
    <name evidence="2" type="ORF">FYJ51_07205</name>
</gene>
<feature type="transmembrane region" description="Helical" evidence="1">
    <location>
        <begin position="191"/>
        <end position="209"/>
    </location>
</feature>
<feature type="transmembrane region" description="Helical" evidence="1">
    <location>
        <begin position="320"/>
        <end position="337"/>
    </location>
</feature>
<feature type="transmembrane region" description="Helical" evidence="1">
    <location>
        <begin position="450"/>
        <end position="468"/>
    </location>
</feature>
<organism evidence="2 3">
    <name type="scientific">Stecheria intestinalis</name>
    <dbReference type="NCBI Taxonomy" id="2606630"/>
    <lineage>
        <taxon>Bacteria</taxon>
        <taxon>Bacillati</taxon>
        <taxon>Bacillota</taxon>
        <taxon>Erysipelotrichia</taxon>
        <taxon>Erysipelotrichales</taxon>
        <taxon>Erysipelotrichaceae</taxon>
        <taxon>Stecheria</taxon>
    </lineage>
</organism>
<evidence type="ECO:0000256" key="1">
    <source>
        <dbReference type="SAM" id="Phobius"/>
    </source>
</evidence>
<keyword evidence="1" id="KW-0472">Membrane</keyword>